<gene>
    <name evidence="1" type="ORF">DealDRAFT_1082</name>
</gene>
<dbReference type="eggNOG" id="ENOG5033G6X">
    <property type="taxonomic scope" value="Bacteria"/>
</dbReference>
<keyword evidence="2" id="KW-1185">Reference proteome</keyword>
<evidence type="ECO:0000313" key="1">
    <source>
        <dbReference type="EMBL" id="EEG78205.1"/>
    </source>
</evidence>
<dbReference type="EMBL" id="ACJM01000004">
    <property type="protein sequence ID" value="EEG78205.1"/>
    <property type="molecule type" value="Genomic_DNA"/>
</dbReference>
<proteinExistence type="predicted"/>
<accession>C0GF23</accession>
<sequence>MHIRDVMRIAAFMPAYRSGLGSGVEVFFRDGTTGWVEMRLTTFIARLAAAFAVDVRESRRKFGPVVKQKNLVPLVLAPLFIYVPVKLRKPLVSGDPAYGYFRLRSILEVSPQPEPATIRLEGGQEITVLQSMRTVHHRLRKTHSLEASIFEQYCLTMGDASHNYLNYFTISPYRQENSGIYGIITENMKEEVGGYANRTPEPDGGVGFSAT</sequence>
<dbReference type="STRING" id="555088.DealDRAFT_1082"/>
<evidence type="ECO:0000313" key="2">
    <source>
        <dbReference type="Proteomes" id="UP000006443"/>
    </source>
</evidence>
<organism evidence="1 2">
    <name type="scientific">Dethiobacter alkaliphilus AHT 1</name>
    <dbReference type="NCBI Taxonomy" id="555088"/>
    <lineage>
        <taxon>Bacteria</taxon>
        <taxon>Bacillati</taxon>
        <taxon>Bacillota</taxon>
        <taxon>Dethiobacteria</taxon>
        <taxon>Dethiobacterales</taxon>
        <taxon>Dethiobacteraceae</taxon>
        <taxon>Dethiobacter</taxon>
    </lineage>
</organism>
<dbReference type="AlphaFoldDB" id="C0GF23"/>
<dbReference type="RefSeq" id="WP_008515572.1">
    <property type="nucleotide sequence ID" value="NZ_ACJM01000004.1"/>
</dbReference>
<protein>
    <submittedName>
        <fullName evidence="1">Uncharacterized protein</fullName>
    </submittedName>
</protein>
<dbReference type="Proteomes" id="UP000006443">
    <property type="component" value="Unassembled WGS sequence"/>
</dbReference>
<dbReference type="OrthoDB" id="2374476at2"/>
<name>C0GF23_DETAL</name>
<comment type="caution">
    <text evidence="1">The sequence shown here is derived from an EMBL/GenBank/DDBJ whole genome shotgun (WGS) entry which is preliminary data.</text>
</comment>
<reference evidence="1 2" key="1">
    <citation type="submission" date="2009-02" db="EMBL/GenBank/DDBJ databases">
        <title>Sequencing of the draft genome and assembly of Dethiobacter alkaliphilus AHT 1.</title>
        <authorList>
            <consortium name="US DOE Joint Genome Institute (JGI-PGF)"/>
            <person name="Lucas S."/>
            <person name="Copeland A."/>
            <person name="Lapidus A."/>
            <person name="Glavina del Rio T."/>
            <person name="Dalin E."/>
            <person name="Tice H."/>
            <person name="Bruce D."/>
            <person name="Goodwin L."/>
            <person name="Pitluck S."/>
            <person name="Larimer F."/>
            <person name="Land M.L."/>
            <person name="Hauser L."/>
            <person name="Muyzer G."/>
        </authorList>
    </citation>
    <scope>NUCLEOTIDE SEQUENCE [LARGE SCALE GENOMIC DNA]</scope>
    <source>
        <strain evidence="1 2">AHT 1</strain>
    </source>
</reference>